<dbReference type="EMBL" id="CP018171">
    <property type="protein sequence ID" value="APH72048.1"/>
    <property type="molecule type" value="Genomic_DNA"/>
</dbReference>
<dbReference type="KEGG" id="meso:BSQ44_12255"/>
<dbReference type="InterPro" id="IPR029063">
    <property type="entry name" value="SAM-dependent_MTases_sf"/>
</dbReference>
<dbReference type="CDD" id="cd02440">
    <property type="entry name" value="AdoMet_MTases"/>
    <property type="match status" value="1"/>
</dbReference>
<keyword evidence="1" id="KW-0808">Transferase</keyword>
<organism evidence="1 2">
    <name type="scientific">Aquibium oceanicum</name>
    <dbReference type="NCBI Taxonomy" id="1670800"/>
    <lineage>
        <taxon>Bacteria</taxon>
        <taxon>Pseudomonadati</taxon>
        <taxon>Pseudomonadota</taxon>
        <taxon>Alphaproteobacteria</taxon>
        <taxon>Hyphomicrobiales</taxon>
        <taxon>Phyllobacteriaceae</taxon>
        <taxon>Aquibium</taxon>
    </lineage>
</organism>
<dbReference type="AlphaFoldDB" id="A0A1L3SRL6"/>
<dbReference type="RefSeq" id="WP_072604502.1">
    <property type="nucleotide sequence ID" value="NZ_CP018171.1"/>
</dbReference>
<protein>
    <submittedName>
        <fullName evidence="1">SAM-dependent methyltransferase</fullName>
    </submittedName>
</protein>
<dbReference type="OrthoDB" id="5449367at2"/>
<dbReference type="Proteomes" id="UP000182840">
    <property type="component" value="Chromosome"/>
</dbReference>
<dbReference type="SUPFAM" id="SSF53335">
    <property type="entry name" value="S-adenosyl-L-methionine-dependent methyltransferases"/>
    <property type="match status" value="1"/>
</dbReference>
<sequence>MNDILEGYAAAATPDLIDRYEAFDPADLYASVLDLFPTRKARVADIGAGTGRDAAWSARRGHDAVAVEPVRQLREAGMALHRDDGILWIEDALPHLSKLAAHGPFDLMTLCGVWQHIDDEEREIAMIRMAQLAADGCLLVMSLRHGPGAPGRPVYPVSTDETIGAAMQSGFSLRRRAEIDSIQPGNRAMGVRWTWLAFKKQSCAQTGAAA</sequence>
<accession>A0A1L3SRL6</accession>
<dbReference type="Gene3D" id="3.40.50.150">
    <property type="entry name" value="Vaccinia Virus protein VP39"/>
    <property type="match status" value="1"/>
</dbReference>
<proteinExistence type="predicted"/>
<dbReference type="GO" id="GO:0008168">
    <property type="term" value="F:methyltransferase activity"/>
    <property type="evidence" value="ECO:0007669"/>
    <property type="project" value="UniProtKB-KW"/>
</dbReference>
<reference evidence="2" key="1">
    <citation type="submission" date="2016-11" db="EMBL/GenBank/DDBJ databases">
        <title>Mesorhizobium oceanicum sp. nov., isolated from deep seawater in South China Sea.</title>
        <authorList>
            <person name="Fu G.-Y."/>
        </authorList>
    </citation>
    <scope>NUCLEOTIDE SEQUENCE [LARGE SCALE GENOMIC DNA]</scope>
    <source>
        <strain evidence="2">B7</strain>
    </source>
</reference>
<evidence type="ECO:0000313" key="2">
    <source>
        <dbReference type="Proteomes" id="UP000182840"/>
    </source>
</evidence>
<keyword evidence="1" id="KW-0489">Methyltransferase</keyword>
<name>A0A1L3SRL6_9HYPH</name>
<keyword evidence="2" id="KW-1185">Reference proteome</keyword>
<gene>
    <name evidence="1" type="ORF">BSQ44_12255</name>
</gene>
<evidence type="ECO:0000313" key="1">
    <source>
        <dbReference type="EMBL" id="APH72048.1"/>
    </source>
</evidence>
<dbReference type="Pfam" id="PF13489">
    <property type="entry name" value="Methyltransf_23"/>
    <property type="match status" value="1"/>
</dbReference>
<dbReference type="STRING" id="1670800.BSQ44_12255"/>
<dbReference type="GO" id="GO:0032259">
    <property type="term" value="P:methylation"/>
    <property type="evidence" value="ECO:0007669"/>
    <property type="project" value="UniProtKB-KW"/>
</dbReference>